<evidence type="ECO:0000313" key="2">
    <source>
        <dbReference type="EMBL" id="GAA4170375.1"/>
    </source>
</evidence>
<dbReference type="InterPro" id="IPR004255">
    <property type="entry name" value="O-acyltransferase_WSD1_N"/>
</dbReference>
<sequence>MSRRTQVELMRTLDEKFIRTSIEFETTWPTATLVIDGAPFRGADGAIDRERVASALLVVGRRFTETQLKITDAPLGVTTPLWVPAGPLDRDYHLGWFPRVPAAAEEPALFSGAANVPRRRDRPLWRYTVIERADGDLAVVGSVQHALGDALFALKFMDALMGDGSAEVAALGPAPRTRVGGLLVVWGRWLRARSGPRDAWREYWRKPFRKRLTRWGGRLLRPLRNRAIDRRGLRAGYAPPMAAAYWNTELASAAELARRLGGSISDLVIALALRATAAADGGALAEVSVAVPVSRRSREGAAVRNSIVMLRIAVPRGLPLAAAVAAVHAQIAAFARTGDGDTAPAESGAYASYLPYRRERAAIAGAAVRRVLLWPVPMPGSRLGLFGSSYAGELSFTALCGPGIDPAVVRAVVEQELTDAAAALAAEQGVPS</sequence>
<organism evidence="2 3">
    <name type="scientific">Gryllotalpicola koreensis</name>
    <dbReference type="NCBI Taxonomy" id="993086"/>
    <lineage>
        <taxon>Bacteria</taxon>
        <taxon>Bacillati</taxon>
        <taxon>Actinomycetota</taxon>
        <taxon>Actinomycetes</taxon>
        <taxon>Micrococcales</taxon>
        <taxon>Microbacteriaceae</taxon>
        <taxon>Gryllotalpicola</taxon>
    </lineage>
</organism>
<comment type="caution">
    <text evidence="2">The sequence shown here is derived from an EMBL/GenBank/DDBJ whole genome shotgun (WGS) entry which is preliminary data.</text>
</comment>
<feature type="domain" description="O-acyltransferase WSD1-like N-terminal" evidence="1">
    <location>
        <begin position="48"/>
        <end position="162"/>
    </location>
</feature>
<name>A0ABP7ZTX6_9MICO</name>
<dbReference type="RefSeq" id="WP_344751998.1">
    <property type="nucleotide sequence ID" value="NZ_BAABBW010000001.1"/>
</dbReference>
<protein>
    <recommendedName>
        <fullName evidence="1">O-acyltransferase WSD1-like N-terminal domain-containing protein</fullName>
    </recommendedName>
</protein>
<keyword evidence="3" id="KW-1185">Reference proteome</keyword>
<proteinExistence type="predicted"/>
<dbReference type="Pfam" id="PF03007">
    <property type="entry name" value="WS_DGAT_cat"/>
    <property type="match status" value="1"/>
</dbReference>
<reference evidence="3" key="1">
    <citation type="journal article" date="2019" name="Int. J. Syst. Evol. Microbiol.">
        <title>The Global Catalogue of Microorganisms (GCM) 10K type strain sequencing project: providing services to taxonomists for standard genome sequencing and annotation.</title>
        <authorList>
            <consortium name="The Broad Institute Genomics Platform"/>
            <consortium name="The Broad Institute Genome Sequencing Center for Infectious Disease"/>
            <person name="Wu L."/>
            <person name="Ma J."/>
        </authorList>
    </citation>
    <scope>NUCLEOTIDE SEQUENCE [LARGE SCALE GENOMIC DNA]</scope>
    <source>
        <strain evidence="3">JCM 17591</strain>
    </source>
</reference>
<evidence type="ECO:0000313" key="3">
    <source>
        <dbReference type="Proteomes" id="UP001501079"/>
    </source>
</evidence>
<evidence type="ECO:0000259" key="1">
    <source>
        <dbReference type="Pfam" id="PF03007"/>
    </source>
</evidence>
<gene>
    <name evidence="2" type="ORF">GCM10022287_08170</name>
</gene>
<dbReference type="Proteomes" id="UP001501079">
    <property type="component" value="Unassembled WGS sequence"/>
</dbReference>
<dbReference type="EMBL" id="BAABBW010000001">
    <property type="protein sequence ID" value="GAA4170375.1"/>
    <property type="molecule type" value="Genomic_DNA"/>
</dbReference>
<accession>A0ABP7ZTX6</accession>